<feature type="transmembrane region" description="Helical" evidence="8">
    <location>
        <begin position="252"/>
        <end position="271"/>
    </location>
</feature>
<dbReference type="OrthoDB" id="63984at2"/>
<keyword evidence="11" id="KW-1185">Reference proteome</keyword>
<keyword evidence="7 8" id="KW-0472">Membrane</keyword>
<name>A0A229UY48_9BACL</name>
<feature type="transmembrane region" description="Helical" evidence="8">
    <location>
        <begin position="310"/>
        <end position="329"/>
    </location>
</feature>
<comment type="similarity">
    <text evidence="2">Belongs to the major facilitator superfamily.</text>
</comment>
<feature type="transmembrane region" description="Helical" evidence="8">
    <location>
        <begin position="166"/>
        <end position="188"/>
    </location>
</feature>
<accession>A0A229UY48</accession>
<dbReference type="EMBL" id="NMQW01000001">
    <property type="protein sequence ID" value="OXM88293.1"/>
    <property type="molecule type" value="Genomic_DNA"/>
</dbReference>
<feature type="transmembrane region" description="Helical" evidence="8">
    <location>
        <begin position="109"/>
        <end position="126"/>
    </location>
</feature>
<dbReference type="PROSITE" id="PS50850">
    <property type="entry name" value="MFS"/>
    <property type="match status" value="1"/>
</dbReference>
<dbReference type="Pfam" id="PF07690">
    <property type="entry name" value="MFS_1"/>
    <property type="match status" value="1"/>
</dbReference>
<feature type="transmembrane region" description="Helical" evidence="8">
    <location>
        <begin position="138"/>
        <end position="160"/>
    </location>
</feature>
<evidence type="ECO:0000313" key="11">
    <source>
        <dbReference type="Proteomes" id="UP000215509"/>
    </source>
</evidence>
<evidence type="ECO:0000256" key="5">
    <source>
        <dbReference type="ARBA" id="ARBA00022692"/>
    </source>
</evidence>
<evidence type="ECO:0000256" key="1">
    <source>
        <dbReference type="ARBA" id="ARBA00004651"/>
    </source>
</evidence>
<comment type="subcellular location">
    <subcellularLocation>
        <location evidence="1">Cell membrane</location>
        <topology evidence="1">Multi-pass membrane protein</topology>
    </subcellularLocation>
</comment>
<feature type="transmembrane region" description="Helical" evidence="8">
    <location>
        <begin position="50"/>
        <end position="71"/>
    </location>
</feature>
<dbReference type="Gene3D" id="1.20.1250.20">
    <property type="entry name" value="MFS general substrate transporter like domains"/>
    <property type="match status" value="1"/>
</dbReference>
<keyword evidence="5 8" id="KW-0812">Transmembrane</keyword>
<feature type="transmembrane region" description="Helical" evidence="8">
    <location>
        <begin position="341"/>
        <end position="360"/>
    </location>
</feature>
<dbReference type="InterPro" id="IPR011701">
    <property type="entry name" value="MFS"/>
</dbReference>
<keyword evidence="4" id="KW-1003">Cell membrane</keyword>
<reference evidence="10 11" key="1">
    <citation type="submission" date="2017-07" db="EMBL/GenBank/DDBJ databases">
        <title>Genome sequencing and assembly of Paenibacillus rigui.</title>
        <authorList>
            <person name="Mayilraj S."/>
        </authorList>
    </citation>
    <scope>NUCLEOTIDE SEQUENCE [LARGE SCALE GENOMIC DNA]</scope>
    <source>
        <strain evidence="10 11">JCM 16352</strain>
    </source>
</reference>
<evidence type="ECO:0000256" key="4">
    <source>
        <dbReference type="ARBA" id="ARBA00022475"/>
    </source>
</evidence>
<protein>
    <submittedName>
        <fullName evidence="10">MFS transporter</fullName>
    </submittedName>
</protein>
<feature type="transmembrane region" description="Helical" evidence="8">
    <location>
        <begin position="83"/>
        <end position="103"/>
    </location>
</feature>
<gene>
    <name evidence="10" type="ORF">CF651_00020</name>
</gene>
<evidence type="ECO:0000256" key="3">
    <source>
        <dbReference type="ARBA" id="ARBA00022448"/>
    </source>
</evidence>
<dbReference type="SUPFAM" id="SSF103473">
    <property type="entry name" value="MFS general substrate transporter"/>
    <property type="match status" value="1"/>
</dbReference>
<keyword evidence="3" id="KW-0813">Transport</keyword>
<dbReference type="PANTHER" id="PTHR43271">
    <property type="entry name" value="BLL2771 PROTEIN"/>
    <property type="match status" value="1"/>
</dbReference>
<organism evidence="10 11">
    <name type="scientific">Paenibacillus rigui</name>
    <dbReference type="NCBI Taxonomy" id="554312"/>
    <lineage>
        <taxon>Bacteria</taxon>
        <taxon>Bacillati</taxon>
        <taxon>Bacillota</taxon>
        <taxon>Bacilli</taxon>
        <taxon>Bacillales</taxon>
        <taxon>Paenibacillaceae</taxon>
        <taxon>Paenibacillus</taxon>
    </lineage>
</organism>
<dbReference type="PANTHER" id="PTHR43271:SF1">
    <property type="entry name" value="INNER MEMBRANE TRANSPORT PROTEIN YNFM"/>
    <property type="match status" value="1"/>
</dbReference>
<feature type="transmembrane region" description="Helical" evidence="8">
    <location>
        <begin position="366"/>
        <end position="387"/>
    </location>
</feature>
<dbReference type="GO" id="GO:0005886">
    <property type="term" value="C:plasma membrane"/>
    <property type="evidence" value="ECO:0007669"/>
    <property type="project" value="UniProtKB-SubCell"/>
</dbReference>
<feature type="transmembrane region" description="Helical" evidence="8">
    <location>
        <begin position="218"/>
        <end position="240"/>
    </location>
</feature>
<dbReference type="CDD" id="cd17324">
    <property type="entry name" value="MFS_NepI_like"/>
    <property type="match status" value="1"/>
</dbReference>
<evidence type="ECO:0000256" key="8">
    <source>
        <dbReference type="SAM" id="Phobius"/>
    </source>
</evidence>
<feature type="transmembrane region" description="Helical" evidence="8">
    <location>
        <begin position="283"/>
        <end position="304"/>
    </location>
</feature>
<dbReference type="RefSeq" id="WP_094012793.1">
    <property type="nucleotide sequence ID" value="NZ_NMQW01000001.1"/>
</dbReference>
<evidence type="ECO:0000259" key="9">
    <source>
        <dbReference type="PROSITE" id="PS50850"/>
    </source>
</evidence>
<evidence type="ECO:0000256" key="2">
    <source>
        <dbReference type="ARBA" id="ARBA00008335"/>
    </source>
</evidence>
<sequence>MQYIQLGTRDYRRTLMSMLLGSLVTFAILYSPQTLIGTFAREFQVSPSTASFIISFATMTLAVSMLFVSLLSNAWGRKNVMSVSLFVTSVLAIISSFSTSFHLLLTVRLLEGISLAGFPAIAMTFLNEEIEPRSLGRVIGVYVAGTAVGGFAGRVIISLLTDLLDWHAAMLSLGLFSLLLSLCFWLYLPKSRNFKPVSISFGHWLEGFKSGFADNKLLSLYGIGFLLLGVYVTLFNYLGYPLSQPPYSLSQTVIGCLFVFQLVGSWSSVWFGKLADRYSRAALIGWGIALSLAGALLTLCGSMLLMIAGIILFACGFFAGHTVASGWVGRVAAPTHKAYASSLYLLFYYAGSSLLGWSGGFFLTGFGWGGVIGLIGALLLLTSLLVLRLTRAAIRLKPEQQQAMNNV</sequence>
<dbReference type="InterPro" id="IPR036259">
    <property type="entry name" value="MFS_trans_sf"/>
</dbReference>
<proteinExistence type="inferred from homology"/>
<feature type="domain" description="Major facilitator superfamily (MFS) profile" evidence="9">
    <location>
        <begin position="14"/>
        <end position="394"/>
    </location>
</feature>
<dbReference type="GO" id="GO:0022857">
    <property type="term" value="F:transmembrane transporter activity"/>
    <property type="evidence" value="ECO:0007669"/>
    <property type="project" value="InterPro"/>
</dbReference>
<comment type="caution">
    <text evidence="10">The sequence shown here is derived from an EMBL/GenBank/DDBJ whole genome shotgun (WGS) entry which is preliminary data.</text>
</comment>
<keyword evidence="6 8" id="KW-1133">Transmembrane helix</keyword>
<evidence type="ECO:0000313" key="10">
    <source>
        <dbReference type="EMBL" id="OXM88293.1"/>
    </source>
</evidence>
<evidence type="ECO:0000256" key="6">
    <source>
        <dbReference type="ARBA" id="ARBA00022989"/>
    </source>
</evidence>
<dbReference type="InterPro" id="IPR020846">
    <property type="entry name" value="MFS_dom"/>
</dbReference>
<dbReference type="Proteomes" id="UP000215509">
    <property type="component" value="Unassembled WGS sequence"/>
</dbReference>
<dbReference type="AlphaFoldDB" id="A0A229UY48"/>
<evidence type="ECO:0000256" key="7">
    <source>
        <dbReference type="ARBA" id="ARBA00023136"/>
    </source>
</evidence>
<feature type="transmembrane region" description="Helical" evidence="8">
    <location>
        <begin position="12"/>
        <end position="30"/>
    </location>
</feature>